<keyword evidence="12" id="KW-0539">Nucleus</keyword>
<dbReference type="GO" id="GO:0016020">
    <property type="term" value="C:membrane"/>
    <property type="evidence" value="ECO:0007669"/>
    <property type="project" value="UniProtKB-SubCell"/>
</dbReference>
<keyword evidence="9" id="KW-0256">Endoplasmic reticulum</keyword>
<protein>
    <submittedName>
        <fullName evidence="15">Uncharacterized protein</fullName>
    </submittedName>
</protein>
<dbReference type="AlphaFoldDB" id="A0A0E0FWS6"/>
<dbReference type="OMA" id="KRTHMAA"/>
<keyword evidence="10 14" id="KW-1133">Transmembrane helix</keyword>
<evidence type="ECO:0000256" key="8">
    <source>
        <dbReference type="ARBA" id="ARBA00022692"/>
    </source>
</evidence>
<evidence type="ECO:0000256" key="5">
    <source>
        <dbReference type="ARBA" id="ARBA00006891"/>
    </source>
</evidence>
<dbReference type="GO" id="GO:0005783">
    <property type="term" value="C:endoplasmic reticulum"/>
    <property type="evidence" value="ECO:0007669"/>
    <property type="project" value="UniProtKB-SubCell"/>
</dbReference>
<reference evidence="15" key="1">
    <citation type="submission" date="2015-04" db="UniProtKB">
        <authorList>
            <consortium name="EnsemblPlants"/>
        </authorList>
    </citation>
    <scope>IDENTIFICATION</scope>
    <source>
        <strain evidence="15">SL10</strain>
    </source>
</reference>
<dbReference type="HOGENOM" id="CLU_132308_0_1_1"/>
<keyword evidence="7" id="KW-0963">Cytoplasm</keyword>
<dbReference type="PANTHER" id="PTHR36023">
    <property type="entry name" value="ARGOS-LIKE PROTEIN"/>
    <property type="match status" value="1"/>
</dbReference>
<dbReference type="PANTHER" id="PTHR36023:SF5">
    <property type="entry name" value="OS01G0888800 PROTEIN"/>
    <property type="match status" value="1"/>
</dbReference>
<keyword evidence="6" id="KW-0217">Developmental protein</keyword>
<feature type="region of interest" description="Disordered" evidence="13">
    <location>
        <begin position="36"/>
        <end position="77"/>
    </location>
</feature>
<evidence type="ECO:0000256" key="13">
    <source>
        <dbReference type="SAM" id="MobiDB-lite"/>
    </source>
</evidence>
<comment type="similarity">
    <text evidence="5">Belongs to the plant organ size related (OSR) protein family.</text>
</comment>
<dbReference type="EnsemblPlants" id="ONIVA01G44780.1">
    <property type="protein sequence ID" value="ONIVA01G44780.1"/>
    <property type="gene ID" value="ONIVA01G44780"/>
</dbReference>
<dbReference type="Proteomes" id="UP000006591">
    <property type="component" value="Chromosome 1"/>
</dbReference>
<dbReference type="Gramene" id="ONIVA01G44780.1">
    <property type="protein sequence ID" value="ONIVA01G44780.1"/>
    <property type="gene ID" value="ONIVA01G44780"/>
</dbReference>
<evidence type="ECO:0000256" key="9">
    <source>
        <dbReference type="ARBA" id="ARBA00022824"/>
    </source>
</evidence>
<keyword evidence="16" id="KW-1185">Reference proteome</keyword>
<sequence>MSFAIRSSEPEFWFLIPSEKAAVAVAAHRLVVMDQRRSGSAHRPKRTHMAAAEDEHRRPGTSSRRRVAPTPTTQTQTQTAPGYFTVELVMAFVCVTASLVLLPLVLPPLPPPPSLLLVVPVCLLAVLVAMAFVPLDAQSNVVGSSCL</sequence>
<accession>A0A0E0FWS6</accession>
<organism evidence="15">
    <name type="scientific">Oryza nivara</name>
    <name type="common">Indian wild rice</name>
    <name type="synonym">Oryza sativa f. spontanea</name>
    <dbReference type="NCBI Taxonomy" id="4536"/>
    <lineage>
        <taxon>Eukaryota</taxon>
        <taxon>Viridiplantae</taxon>
        <taxon>Streptophyta</taxon>
        <taxon>Embryophyta</taxon>
        <taxon>Tracheophyta</taxon>
        <taxon>Spermatophyta</taxon>
        <taxon>Magnoliopsida</taxon>
        <taxon>Liliopsida</taxon>
        <taxon>Poales</taxon>
        <taxon>Poaceae</taxon>
        <taxon>BOP clade</taxon>
        <taxon>Oryzoideae</taxon>
        <taxon>Oryzeae</taxon>
        <taxon>Oryzinae</taxon>
        <taxon>Oryza</taxon>
    </lineage>
</organism>
<keyword evidence="8 14" id="KW-0812">Transmembrane</keyword>
<keyword evidence="11 14" id="KW-0472">Membrane</keyword>
<evidence type="ECO:0000256" key="11">
    <source>
        <dbReference type="ARBA" id="ARBA00023136"/>
    </source>
</evidence>
<dbReference type="eggNOG" id="ENOG502R6TH">
    <property type="taxonomic scope" value="Eukaryota"/>
</dbReference>
<evidence type="ECO:0000256" key="1">
    <source>
        <dbReference type="ARBA" id="ARBA00004123"/>
    </source>
</evidence>
<feature type="transmembrane region" description="Helical" evidence="14">
    <location>
        <begin position="115"/>
        <end position="135"/>
    </location>
</feature>
<evidence type="ECO:0000256" key="2">
    <source>
        <dbReference type="ARBA" id="ARBA00004141"/>
    </source>
</evidence>
<feature type="transmembrane region" description="Helical" evidence="14">
    <location>
        <begin position="88"/>
        <end position="109"/>
    </location>
</feature>
<feature type="compositionally biased region" description="Low complexity" evidence="13">
    <location>
        <begin position="68"/>
        <end position="77"/>
    </location>
</feature>
<evidence type="ECO:0000256" key="14">
    <source>
        <dbReference type="SAM" id="Phobius"/>
    </source>
</evidence>
<dbReference type="GO" id="GO:0005634">
    <property type="term" value="C:nucleus"/>
    <property type="evidence" value="ECO:0007669"/>
    <property type="project" value="UniProtKB-SubCell"/>
</dbReference>
<evidence type="ECO:0000256" key="6">
    <source>
        <dbReference type="ARBA" id="ARBA00022473"/>
    </source>
</evidence>
<evidence type="ECO:0000313" key="16">
    <source>
        <dbReference type="Proteomes" id="UP000006591"/>
    </source>
</evidence>
<comment type="subcellular location">
    <subcellularLocation>
        <location evidence="4">Cytoplasm</location>
    </subcellularLocation>
    <subcellularLocation>
        <location evidence="3">Endoplasmic reticulum</location>
    </subcellularLocation>
    <subcellularLocation>
        <location evidence="2">Membrane</location>
        <topology evidence="2">Multi-pass membrane protein</topology>
    </subcellularLocation>
    <subcellularLocation>
        <location evidence="1">Nucleus</location>
    </subcellularLocation>
</comment>
<evidence type="ECO:0000256" key="7">
    <source>
        <dbReference type="ARBA" id="ARBA00022490"/>
    </source>
</evidence>
<evidence type="ECO:0000256" key="10">
    <source>
        <dbReference type="ARBA" id="ARBA00022989"/>
    </source>
</evidence>
<evidence type="ECO:0000256" key="4">
    <source>
        <dbReference type="ARBA" id="ARBA00004496"/>
    </source>
</evidence>
<evidence type="ECO:0000256" key="3">
    <source>
        <dbReference type="ARBA" id="ARBA00004240"/>
    </source>
</evidence>
<evidence type="ECO:0000256" key="12">
    <source>
        <dbReference type="ARBA" id="ARBA00023242"/>
    </source>
</evidence>
<dbReference type="GO" id="GO:0046622">
    <property type="term" value="P:positive regulation of organ growth"/>
    <property type="evidence" value="ECO:0007669"/>
    <property type="project" value="InterPro"/>
</dbReference>
<dbReference type="InterPro" id="IPR037468">
    <property type="entry name" value="ARGOS/ARL/OSR1"/>
</dbReference>
<feature type="compositionally biased region" description="Basic residues" evidence="13">
    <location>
        <begin position="39"/>
        <end position="48"/>
    </location>
</feature>
<reference evidence="15" key="2">
    <citation type="submission" date="2018-04" db="EMBL/GenBank/DDBJ databases">
        <title>OnivRS2 (Oryza nivara Reference Sequence Version 2).</title>
        <authorList>
            <person name="Zhang J."/>
            <person name="Kudrna D."/>
            <person name="Lee S."/>
            <person name="Talag J."/>
            <person name="Rajasekar S."/>
            <person name="Welchert J."/>
            <person name="Hsing Y.-I."/>
            <person name="Wing R.A."/>
        </authorList>
    </citation>
    <scope>NUCLEOTIDE SEQUENCE [LARGE SCALE GENOMIC DNA]</scope>
</reference>
<evidence type="ECO:0000313" key="15">
    <source>
        <dbReference type="EnsemblPlants" id="ONIVA01G44780.1"/>
    </source>
</evidence>
<name>A0A0E0FWS6_ORYNI</name>
<proteinExistence type="inferred from homology"/>
<dbReference type="GO" id="GO:0009725">
    <property type="term" value="P:response to hormone"/>
    <property type="evidence" value="ECO:0007669"/>
    <property type="project" value="UniProtKB-ARBA"/>
</dbReference>